<comment type="caution">
    <text evidence="2">The sequence shown here is derived from an EMBL/GenBank/DDBJ whole genome shotgun (WGS) entry which is preliminary data.</text>
</comment>
<feature type="region of interest" description="Disordered" evidence="1">
    <location>
        <begin position="121"/>
        <end position="153"/>
    </location>
</feature>
<gene>
    <name evidence="2" type="ORF">B0T26DRAFT_756950</name>
</gene>
<organism evidence="2 3">
    <name type="scientific">Lasiosphaeria miniovina</name>
    <dbReference type="NCBI Taxonomy" id="1954250"/>
    <lineage>
        <taxon>Eukaryota</taxon>
        <taxon>Fungi</taxon>
        <taxon>Dikarya</taxon>
        <taxon>Ascomycota</taxon>
        <taxon>Pezizomycotina</taxon>
        <taxon>Sordariomycetes</taxon>
        <taxon>Sordariomycetidae</taxon>
        <taxon>Sordariales</taxon>
        <taxon>Lasiosphaeriaceae</taxon>
        <taxon>Lasiosphaeria</taxon>
    </lineage>
</organism>
<feature type="compositionally biased region" description="Acidic residues" evidence="1">
    <location>
        <begin position="125"/>
        <end position="143"/>
    </location>
</feature>
<evidence type="ECO:0000256" key="1">
    <source>
        <dbReference type="SAM" id="MobiDB-lite"/>
    </source>
</evidence>
<evidence type="ECO:0000313" key="3">
    <source>
        <dbReference type="Proteomes" id="UP001172101"/>
    </source>
</evidence>
<keyword evidence="3" id="KW-1185">Reference proteome</keyword>
<protein>
    <submittedName>
        <fullName evidence="2">Uncharacterized protein</fullName>
    </submittedName>
</protein>
<dbReference type="Proteomes" id="UP001172101">
    <property type="component" value="Unassembled WGS sequence"/>
</dbReference>
<dbReference type="RefSeq" id="XP_060290248.1">
    <property type="nucleotide sequence ID" value="XM_060446186.1"/>
</dbReference>
<dbReference type="AlphaFoldDB" id="A0AA39ZTT2"/>
<proteinExistence type="predicted"/>
<dbReference type="GeneID" id="85329456"/>
<name>A0AA39ZTT2_9PEZI</name>
<reference evidence="2" key="1">
    <citation type="submission" date="2023-06" db="EMBL/GenBank/DDBJ databases">
        <title>Genome-scale phylogeny and comparative genomics of the fungal order Sordariales.</title>
        <authorList>
            <consortium name="Lawrence Berkeley National Laboratory"/>
            <person name="Hensen N."/>
            <person name="Bonometti L."/>
            <person name="Westerberg I."/>
            <person name="Brannstrom I.O."/>
            <person name="Guillou S."/>
            <person name="Cros-Aarteil S."/>
            <person name="Calhoun S."/>
            <person name="Haridas S."/>
            <person name="Kuo A."/>
            <person name="Mondo S."/>
            <person name="Pangilinan J."/>
            <person name="Riley R."/>
            <person name="LaButti K."/>
            <person name="Andreopoulos B."/>
            <person name="Lipzen A."/>
            <person name="Chen C."/>
            <person name="Yanf M."/>
            <person name="Daum C."/>
            <person name="Ng V."/>
            <person name="Clum A."/>
            <person name="Steindorff A."/>
            <person name="Ohm R."/>
            <person name="Martin F."/>
            <person name="Silar P."/>
            <person name="Natvig D."/>
            <person name="Lalanne C."/>
            <person name="Gautier V."/>
            <person name="Ament-velasquez S.L."/>
            <person name="Kruys A."/>
            <person name="Hutchinson M.I."/>
            <person name="Powell A.J."/>
            <person name="Barry K."/>
            <person name="Miller A.N."/>
            <person name="Grigoriev I.V."/>
            <person name="Debuchy R."/>
            <person name="Gladieux P."/>
            <person name="Thoren M.H."/>
            <person name="Johannesson H."/>
        </authorList>
    </citation>
    <scope>NUCLEOTIDE SEQUENCE</scope>
    <source>
        <strain evidence="2">SMH2392-1A</strain>
    </source>
</reference>
<sequence length="153" mass="16898">MLLADCGNHGKGANSHQSLENIVKGIIEGESLMLVSSMTMEEIFTEREEFKHCSPWWQLLTSFFVDKASTKRERTSSSGGSDAAAVSSVPDIFLSTGTAAADAIKTHDPGRQHNLATYPNAIFNQDDDDDHDHDEDDHDDDNMESVKHSGYRI</sequence>
<evidence type="ECO:0000313" key="2">
    <source>
        <dbReference type="EMBL" id="KAK0703389.1"/>
    </source>
</evidence>
<accession>A0AA39ZTT2</accession>
<dbReference type="EMBL" id="JAUIRO010000008">
    <property type="protein sequence ID" value="KAK0703389.1"/>
    <property type="molecule type" value="Genomic_DNA"/>
</dbReference>